<evidence type="ECO:0000256" key="1">
    <source>
        <dbReference type="SAM" id="MobiDB-lite"/>
    </source>
</evidence>
<feature type="region of interest" description="Disordered" evidence="1">
    <location>
        <begin position="109"/>
        <end position="130"/>
    </location>
</feature>
<name>A0A4U9DFR0_RAOTE</name>
<reference evidence="2 3" key="1">
    <citation type="submission" date="2019-04" db="EMBL/GenBank/DDBJ databases">
        <authorList>
            <consortium name="Pathogen Informatics"/>
        </authorList>
    </citation>
    <scope>NUCLEOTIDE SEQUENCE [LARGE SCALE GENOMIC DNA]</scope>
    <source>
        <strain evidence="2 3">NCTC9185</strain>
    </source>
</reference>
<dbReference type="AlphaFoldDB" id="A0A4U9DFR0"/>
<evidence type="ECO:0000313" key="3">
    <source>
        <dbReference type="Proteomes" id="UP000339249"/>
    </source>
</evidence>
<dbReference type="InterPro" id="IPR029033">
    <property type="entry name" value="His_PPase_superfam"/>
</dbReference>
<sequence length="130" mass="14181">MTARFRGCGTRIHYVAGDADPLFQTDRFATTQTDPARQLAEVQKKAGDLALRRRALEPTIQLLKNAVCIAGKPCPVFDQPWQVKQGKSGKVSIEGLSVMANMVENAAPRLERKPAAQPAGVGKHYPLRAD</sequence>
<protein>
    <submittedName>
        <fullName evidence="2">Uncharacterized protein</fullName>
    </submittedName>
</protein>
<organism evidence="2 3">
    <name type="scientific">Raoultella terrigena</name>
    <name type="common">Klebsiella terrigena</name>
    <dbReference type="NCBI Taxonomy" id="577"/>
    <lineage>
        <taxon>Bacteria</taxon>
        <taxon>Pseudomonadati</taxon>
        <taxon>Pseudomonadota</taxon>
        <taxon>Gammaproteobacteria</taxon>
        <taxon>Enterobacterales</taxon>
        <taxon>Enterobacteriaceae</taxon>
        <taxon>Klebsiella/Raoultella group</taxon>
        <taxon>Raoultella</taxon>
    </lineage>
</organism>
<accession>A0A4U9DFR0</accession>
<gene>
    <name evidence="2" type="ORF">NCTC9185_06993</name>
</gene>
<evidence type="ECO:0000313" key="2">
    <source>
        <dbReference type="EMBL" id="VTN14925.1"/>
    </source>
</evidence>
<dbReference type="Proteomes" id="UP000339249">
    <property type="component" value="Unassembled WGS sequence"/>
</dbReference>
<dbReference type="Gene3D" id="3.40.50.1240">
    <property type="entry name" value="Phosphoglycerate mutase-like"/>
    <property type="match status" value="1"/>
</dbReference>
<proteinExistence type="predicted"/>
<dbReference type="EMBL" id="CABDVU010000001">
    <property type="protein sequence ID" value="VTN14925.1"/>
    <property type="molecule type" value="Genomic_DNA"/>
</dbReference>